<organism evidence="1 2">
    <name type="scientific">Paramecium octaurelia</name>
    <dbReference type="NCBI Taxonomy" id="43137"/>
    <lineage>
        <taxon>Eukaryota</taxon>
        <taxon>Sar</taxon>
        <taxon>Alveolata</taxon>
        <taxon>Ciliophora</taxon>
        <taxon>Intramacronucleata</taxon>
        <taxon>Oligohymenophorea</taxon>
        <taxon>Peniculida</taxon>
        <taxon>Parameciidae</taxon>
        <taxon>Paramecium</taxon>
    </lineage>
</organism>
<sequence>MKKKILDVREGEETRFILTDLKKKKSNQKQTQIIVKYRAYHIDQGNFSKQQFTIEITLGVFRNISCLQKSQNFIKYMQS</sequence>
<keyword evidence="2" id="KW-1185">Reference proteome</keyword>
<evidence type="ECO:0000313" key="2">
    <source>
        <dbReference type="Proteomes" id="UP000683925"/>
    </source>
</evidence>
<evidence type="ECO:0000313" key="1">
    <source>
        <dbReference type="EMBL" id="CAD8154047.1"/>
    </source>
</evidence>
<comment type="caution">
    <text evidence="1">The sequence shown here is derived from an EMBL/GenBank/DDBJ whole genome shotgun (WGS) entry which is preliminary data.</text>
</comment>
<name>A0A8S1TR37_PAROT</name>
<reference evidence="1" key="1">
    <citation type="submission" date="2021-01" db="EMBL/GenBank/DDBJ databases">
        <authorList>
            <consortium name="Genoscope - CEA"/>
            <person name="William W."/>
        </authorList>
    </citation>
    <scope>NUCLEOTIDE SEQUENCE</scope>
</reference>
<gene>
    <name evidence="1" type="ORF">POCTA_138.1.T0280333</name>
</gene>
<proteinExistence type="predicted"/>
<dbReference type="EMBL" id="CAJJDP010000028">
    <property type="protein sequence ID" value="CAD8154047.1"/>
    <property type="molecule type" value="Genomic_DNA"/>
</dbReference>
<accession>A0A8S1TR37</accession>
<dbReference type="AlphaFoldDB" id="A0A8S1TR37"/>
<dbReference type="Proteomes" id="UP000683925">
    <property type="component" value="Unassembled WGS sequence"/>
</dbReference>
<protein>
    <submittedName>
        <fullName evidence="1">Uncharacterized protein</fullName>
    </submittedName>
</protein>